<evidence type="ECO:0000313" key="2">
    <source>
        <dbReference type="EMBL" id="PMP72887.1"/>
    </source>
</evidence>
<evidence type="ECO:0000256" key="1">
    <source>
        <dbReference type="SAM" id="Phobius"/>
    </source>
</evidence>
<feature type="transmembrane region" description="Helical" evidence="1">
    <location>
        <begin position="20"/>
        <end position="39"/>
    </location>
</feature>
<organism evidence="2 3">
    <name type="scientific">Chloroflexus aggregans</name>
    <dbReference type="NCBI Taxonomy" id="152260"/>
    <lineage>
        <taxon>Bacteria</taxon>
        <taxon>Bacillati</taxon>
        <taxon>Chloroflexota</taxon>
        <taxon>Chloroflexia</taxon>
        <taxon>Chloroflexales</taxon>
        <taxon>Chloroflexineae</taxon>
        <taxon>Chloroflexaceae</taxon>
        <taxon>Chloroflexus</taxon>
    </lineage>
</organism>
<comment type="caution">
    <text evidence="2">The sequence shown here is derived from an EMBL/GenBank/DDBJ whole genome shotgun (WGS) entry which is preliminary data.</text>
</comment>
<reference evidence="2 3" key="1">
    <citation type="submission" date="2018-01" db="EMBL/GenBank/DDBJ databases">
        <title>Metagenomic assembled genomes from two thermal pools in the Uzon Caldera, Kamchatka, Russia.</title>
        <authorList>
            <person name="Wilkins L."/>
            <person name="Ettinger C."/>
        </authorList>
    </citation>
    <scope>NUCLEOTIDE SEQUENCE [LARGE SCALE GENOMIC DNA]</scope>
    <source>
        <strain evidence="2">ZAV-02</strain>
    </source>
</reference>
<name>A0A2J6WR69_9CHLR</name>
<proteinExistence type="predicted"/>
<sequence length="159" mass="17782">MDQYPMPIQSSSFGCSRVLLIIAITGGIALVSCCGLLAFSGWQLFNYSRTDLAAIKQVVIDFIDAGRRNDTAAALAIFADSTQTRVTRRDLEQLFANRRLFREVQDVSITSFNFTVNLVEGESAEIGGSIMYTDGSSQAFTARLHKENDQWRLIRIDFR</sequence>
<dbReference type="Proteomes" id="UP000243376">
    <property type="component" value="Unassembled WGS sequence"/>
</dbReference>
<dbReference type="InterPro" id="IPR032710">
    <property type="entry name" value="NTF2-like_dom_sf"/>
</dbReference>
<dbReference type="AlphaFoldDB" id="A0A2J6WR69"/>
<evidence type="ECO:0000313" key="3">
    <source>
        <dbReference type="Proteomes" id="UP000243376"/>
    </source>
</evidence>
<keyword evidence="1" id="KW-1133">Transmembrane helix</keyword>
<dbReference type="EMBL" id="PNIQ01001132">
    <property type="protein sequence ID" value="PMP72887.1"/>
    <property type="molecule type" value="Genomic_DNA"/>
</dbReference>
<protein>
    <recommendedName>
        <fullName evidence="4">DUF4440 domain-containing protein</fullName>
    </recommendedName>
</protein>
<accession>A0A2J6WR69</accession>
<gene>
    <name evidence="2" type="ORF">C0184_16850</name>
</gene>
<dbReference type="SUPFAM" id="SSF54427">
    <property type="entry name" value="NTF2-like"/>
    <property type="match status" value="1"/>
</dbReference>
<keyword evidence="1" id="KW-0812">Transmembrane</keyword>
<evidence type="ECO:0008006" key="4">
    <source>
        <dbReference type="Google" id="ProtNLM"/>
    </source>
</evidence>
<keyword evidence="1" id="KW-0472">Membrane</keyword>